<evidence type="ECO:0000313" key="4">
    <source>
        <dbReference type="EMBL" id="ABG62449.1"/>
    </source>
</evidence>
<evidence type="ECO:0000256" key="2">
    <source>
        <dbReference type="ARBA" id="ARBA00023239"/>
    </source>
</evidence>
<dbReference type="eggNOG" id="COG0028">
    <property type="taxonomic scope" value="Bacteria"/>
</dbReference>
<dbReference type="HOGENOM" id="CLU_117492_1_0_5"/>
<dbReference type="PANTHER" id="PTHR42818">
    <property type="entry name" value="SULFOPYRUVATE DECARBOXYLASE SUBUNIT ALPHA"/>
    <property type="match status" value="1"/>
</dbReference>
<dbReference type="STRING" id="266779.Meso_1052"/>
<dbReference type="PANTHER" id="PTHR42818:SF1">
    <property type="entry name" value="SULFOPYRUVATE DECARBOXYLASE"/>
    <property type="match status" value="1"/>
</dbReference>
<dbReference type="GO" id="GO:0044281">
    <property type="term" value="P:small molecule metabolic process"/>
    <property type="evidence" value="ECO:0007669"/>
    <property type="project" value="UniProtKB-ARBA"/>
</dbReference>
<keyword evidence="2" id="KW-0456">Lyase</keyword>
<accession>Q11JH6</accession>
<proteinExistence type="predicted"/>
<organism evidence="4">
    <name type="scientific">Chelativorans sp. (strain BNC1)</name>
    <dbReference type="NCBI Taxonomy" id="266779"/>
    <lineage>
        <taxon>Bacteria</taxon>
        <taxon>Pseudomonadati</taxon>
        <taxon>Pseudomonadota</taxon>
        <taxon>Alphaproteobacteria</taxon>
        <taxon>Hyphomicrobiales</taxon>
        <taxon>Phyllobacteriaceae</taxon>
        <taxon>Chelativorans</taxon>
    </lineage>
</organism>
<name>Q11JH6_CHESB</name>
<dbReference type="InterPro" id="IPR029061">
    <property type="entry name" value="THDP-binding"/>
</dbReference>
<dbReference type="InterPro" id="IPR051818">
    <property type="entry name" value="TPP_dependent_decarboxylase"/>
</dbReference>
<dbReference type="AlphaFoldDB" id="Q11JH6"/>
<gene>
    <name evidence="4" type="ordered locus">Meso_1052</name>
</gene>
<keyword evidence="1" id="KW-0210">Decarboxylase</keyword>
<sequence length="196" mass="21122">MPMTENTLNRREAVKRILADRGDTLTVSSLGGPSYDVAAIQVDFEQDFPLGGAMGQATMTGLGLALSQPKRRVIVFAGDGEMLMSLGSLATIGAEKPDNLAIVVIDNEHYAETGMQRTHTGRGIDLAGVAIGCQFPVVRTIRTSAELEEATPLIRRAPGPVFALLKVSNEVGPLFPRNRDGVFQKMQFRRALLGRS</sequence>
<dbReference type="Gene3D" id="3.40.50.970">
    <property type="match status" value="1"/>
</dbReference>
<reference evidence="4" key="1">
    <citation type="submission" date="2006-06" db="EMBL/GenBank/DDBJ databases">
        <title>Complete sequence of chromosome of Chelativorans sp. BNC1.</title>
        <authorList>
            <consortium name="US DOE Joint Genome Institute"/>
            <person name="Copeland A."/>
            <person name="Lucas S."/>
            <person name="Lapidus A."/>
            <person name="Barry K."/>
            <person name="Detter J.C."/>
            <person name="Glavina del Rio T."/>
            <person name="Hammon N."/>
            <person name="Israni S."/>
            <person name="Dalin E."/>
            <person name="Tice H."/>
            <person name="Pitluck S."/>
            <person name="Chertkov O."/>
            <person name="Brettin T."/>
            <person name="Bruce D."/>
            <person name="Han C."/>
            <person name="Tapia R."/>
            <person name="Gilna P."/>
            <person name="Schmutz J."/>
            <person name="Larimer F."/>
            <person name="Land M."/>
            <person name="Hauser L."/>
            <person name="Kyrpides N."/>
            <person name="Mikhailova N."/>
            <person name="Richardson P."/>
        </authorList>
    </citation>
    <scope>NUCLEOTIDE SEQUENCE</scope>
    <source>
        <strain evidence="4">BNC1</strain>
    </source>
</reference>
<protein>
    <submittedName>
        <fullName evidence="4">Thiamine pyrophosphate enzyme-like TPP-binding protein</fullName>
    </submittedName>
</protein>
<dbReference type="InterPro" id="IPR011766">
    <property type="entry name" value="TPP_enzyme_TPP-bd"/>
</dbReference>
<evidence type="ECO:0000259" key="3">
    <source>
        <dbReference type="Pfam" id="PF02775"/>
    </source>
</evidence>
<dbReference type="SUPFAM" id="SSF52518">
    <property type="entry name" value="Thiamin diphosphate-binding fold (THDP-binding)"/>
    <property type="match status" value="1"/>
</dbReference>
<evidence type="ECO:0000256" key="1">
    <source>
        <dbReference type="ARBA" id="ARBA00022793"/>
    </source>
</evidence>
<dbReference type="GO" id="GO:0030976">
    <property type="term" value="F:thiamine pyrophosphate binding"/>
    <property type="evidence" value="ECO:0007669"/>
    <property type="project" value="InterPro"/>
</dbReference>
<dbReference type="GO" id="GO:0016831">
    <property type="term" value="F:carboxy-lyase activity"/>
    <property type="evidence" value="ECO:0007669"/>
    <property type="project" value="UniProtKB-KW"/>
</dbReference>
<dbReference type="Pfam" id="PF02775">
    <property type="entry name" value="TPP_enzyme_C"/>
    <property type="match status" value="1"/>
</dbReference>
<dbReference type="KEGG" id="mes:Meso_1052"/>
<dbReference type="EMBL" id="CP000390">
    <property type="protein sequence ID" value="ABG62449.1"/>
    <property type="molecule type" value="Genomic_DNA"/>
</dbReference>
<feature type="domain" description="Thiamine pyrophosphate enzyme TPP-binding" evidence="3">
    <location>
        <begin position="52"/>
        <end position="162"/>
    </location>
</feature>